<dbReference type="EMBL" id="CP003156">
    <property type="protein sequence ID" value="AEV32999.1"/>
    <property type="molecule type" value="Genomic_DNA"/>
</dbReference>
<feature type="signal peptide" evidence="2">
    <location>
        <begin position="1"/>
        <end position="18"/>
    </location>
</feature>
<dbReference type="Proteomes" id="UP000005631">
    <property type="component" value="Chromosome"/>
</dbReference>
<dbReference type="KEGG" id="oho:Oweho_2022"/>
<dbReference type="STRING" id="926562.Oweho_2022"/>
<gene>
    <name evidence="3" type="ordered locus">Oweho_2022</name>
</gene>
<name>G8R305_OWEHD</name>
<feature type="region of interest" description="Disordered" evidence="1">
    <location>
        <begin position="25"/>
        <end position="55"/>
    </location>
</feature>
<dbReference type="AlphaFoldDB" id="G8R305"/>
<keyword evidence="2" id="KW-0732">Signal</keyword>
<dbReference type="eggNOG" id="COG2067">
    <property type="taxonomic scope" value="Bacteria"/>
</dbReference>
<evidence type="ECO:0000313" key="3">
    <source>
        <dbReference type="EMBL" id="AEV32999.1"/>
    </source>
</evidence>
<dbReference type="OrthoDB" id="1160493at2"/>
<sequence>MKKLIILLLFVMASPVFGQVQERFKKTEKDTNSQEQTENRENPSTNKPTPFAAQQEPKSDFWDNVIIGGGVSATFGSYTSLYLSPSVGYRLNDKWVVGGGYTYMYFRSNLYYAGGGNYVSGATYDNTIHGPNAFVNFFPFNGFYTGVQYEILNHDVPYYYGANNYEEENQWTSVLWLQAGISQKIGNNGYVQLGLKYNVLHDYDSPYGTAWFPVIGFMF</sequence>
<protein>
    <recommendedName>
        <fullName evidence="5">Outer membrane protein beta-barrel domain-containing protein</fullName>
    </recommendedName>
</protein>
<feature type="compositionally biased region" description="Basic and acidic residues" evidence="1">
    <location>
        <begin position="25"/>
        <end position="41"/>
    </location>
</feature>
<evidence type="ECO:0000313" key="4">
    <source>
        <dbReference type="Proteomes" id="UP000005631"/>
    </source>
</evidence>
<dbReference type="RefSeq" id="WP_014202351.1">
    <property type="nucleotide sequence ID" value="NC_016599.1"/>
</dbReference>
<feature type="chain" id="PRO_5003515419" description="Outer membrane protein beta-barrel domain-containing protein" evidence="2">
    <location>
        <begin position="19"/>
        <end position="219"/>
    </location>
</feature>
<dbReference type="HOGENOM" id="CLU_1260408_0_0_10"/>
<evidence type="ECO:0000256" key="2">
    <source>
        <dbReference type="SAM" id="SignalP"/>
    </source>
</evidence>
<dbReference type="SUPFAM" id="SSF56935">
    <property type="entry name" value="Porins"/>
    <property type="match status" value="1"/>
</dbReference>
<organism evidence="3 4">
    <name type="scientific">Owenweeksia hongkongensis (strain DSM 17368 / CIP 108786 / JCM 12287 / NRRL B-23963 / UST20020801)</name>
    <dbReference type="NCBI Taxonomy" id="926562"/>
    <lineage>
        <taxon>Bacteria</taxon>
        <taxon>Pseudomonadati</taxon>
        <taxon>Bacteroidota</taxon>
        <taxon>Flavobacteriia</taxon>
        <taxon>Flavobacteriales</taxon>
        <taxon>Owenweeksiaceae</taxon>
        <taxon>Owenweeksia</taxon>
    </lineage>
</organism>
<evidence type="ECO:0008006" key="5">
    <source>
        <dbReference type="Google" id="ProtNLM"/>
    </source>
</evidence>
<evidence type="ECO:0000256" key="1">
    <source>
        <dbReference type="SAM" id="MobiDB-lite"/>
    </source>
</evidence>
<proteinExistence type="predicted"/>
<reference evidence="3 4" key="1">
    <citation type="journal article" date="2012" name="Stand. Genomic Sci.">
        <title>Genome sequence of the orange-pigmented seawater bacterium Owenweeksia hongkongensis type strain (UST20020801(T)).</title>
        <authorList>
            <person name="Riedel T."/>
            <person name="Held B."/>
            <person name="Nolan M."/>
            <person name="Lucas S."/>
            <person name="Lapidus A."/>
            <person name="Tice H."/>
            <person name="Del Rio T.G."/>
            <person name="Cheng J.F."/>
            <person name="Han C."/>
            <person name="Tapia R."/>
            <person name="Goodwin L.A."/>
            <person name="Pitluck S."/>
            <person name="Liolios K."/>
            <person name="Mavromatis K."/>
            <person name="Pagani I."/>
            <person name="Ivanova N."/>
            <person name="Mikhailova N."/>
            <person name="Pati A."/>
            <person name="Chen A."/>
            <person name="Palaniappan K."/>
            <person name="Rohde M."/>
            <person name="Tindall B.J."/>
            <person name="Detter J.C."/>
            <person name="Goker M."/>
            <person name="Woyke T."/>
            <person name="Bristow J."/>
            <person name="Eisen J.A."/>
            <person name="Markowitz V."/>
            <person name="Hugenholtz P."/>
            <person name="Klenk H.P."/>
            <person name="Kyrpides N.C."/>
        </authorList>
    </citation>
    <scope>NUCLEOTIDE SEQUENCE</scope>
    <source>
        <strain evidence="4">DSM 17368 / JCM 12287 / NRRL B-23963</strain>
    </source>
</reference>
<keyword evidence="4" id="KW-1185">Reference proteome</keyword>
<accession>G8R305</accession>